<feature type="compositionally biased region" description="Basic and acidic residues" evidence="1">
    <location>
        <begin position="687"/>
        <end position="699"/>
    </location>
</feature>
<organism evidence="3 4">
    <name type="scientific">Sporothrix eucalyptigena</name>
    <dbReference type="NCBI Taxonomy" id="1812306"/>
    <lineage>
        <taxon>Eukaryota</taxon>
        <taxon>Fungi</taxon>
        <taxon>Dikarya</taxon>
        <taxon>Ascomycota</taxon>
        <taxon>Pezizomycotina</taxon>
        <taxon>Sordariomycetes</taxon>
        <taxon>Sordariomycetidae</taxon>
        <taxon>Ophiostomatales</taxon>
        <taxon>Ophiostomataceae</taxon>
        <taxon>Sporothrix</taxon>
    </lineage>
</organism>
<keyword evidence="4" id="KW-1185">Reference proteome</keyword>
<comment type="caution">
    <text evidence="3">The sequence shown here is derived from an EMBL/GenBank/DDBJ whole genome shotgun (WGS) entry which is preliminary data.</text>
</comment>
<sequence length="777" mass="86391">MENPDARVNYRDLTVSVRLISPSQDLADFPDLTDLPVSMTVGQVKLLIGNELAARRRSPSGMRVIYRGRVLDIDERTLAEVFGIPTIQETSVQVLHLVLRDGTANTNPRASTAPTNQRSQSVQNPFDPNDPAALAASMRNRAQQILTNLEADVNSPESLQRYRDMSRQQEMRQALQTVDSRTQQQYVQQQRQLHASSPSTARDPAYLVEFIEYDQSVPVLQTGYTEAEQYAFQQLQEIHTTQREIFDTQPQPDSAELVEIERQHLLAVQRVEQEQLHNILEGRRRLRLRIQAQRQSLPQTRLQQQVRPQQPSQQQVRATVAPSVSQHIYPTQATPLLSQRHGPVPLHGGVSPQPHVSATTTGASVGQQTTIRPNVYVLESPSGPRAVLINSNTEAYYTPATQAVPATRNVPVPQPNAVPGQSEQWYVNMIQQHNLQIQQQQQHYQFLIRQNLQHVELLHRLQQQHFRQHPINDQAQQAAPQIQAVPQPAVPAQQNQGPNLHANPHNGHGLQLNNPGAGFLAAMWPHIWLLARLILFVWWFTNPTASWTRWATVILVAIAVFIFNTGMLDEIANQAWAPVRAHLDGLVPMPNGNDRAGREEGQNAQGGQNPAGPAANAAGNAPAADPVGRAGGAEPDPAAAAARLLEQRRRENGRRMQDFARRLERLGIMFLASLAPGIAERHVALAEERDREERRRVQEEAEAAIAAAAEAQARAEAAAAADEDKENEGPEEGTGADQANAYDDDAVAVDAQWQNEQQFQHERDMAYQAAGMPMAIN</sequence>
<dbReference type="SUPFAM" id="SSF54236">
    <property type="entry name" value="Ubiquitin-like"/>
    <property type="match status" value="1"/>
</dbReference>
<dbReference type="InterPro" id="IPR039751">
    <property type="entry name" value="HERPUD1/2"/>
</dbReference>
<evidence type="ECO:0000256" key="1">
    <source>
        <dbReference type="SAM" id="MobiDB-lite"/>
    </source>
</evidence>
<feature type="compositionally biased region" description="Low complexity" evidence="1">
    <location>
        <begin position="602"/>
        <end position="624"/>
    </location>
</feature>
<evidence type="ECO:0000256" key="2">
    <source>
        <dbReference type="SAM" id="Phobius"/>
    </source>
</evidence>
<feature type="transmembrane region" description="Helical" evidence="2">
    <location>
        <begin position="547"/>
        <end position="568"/>
    </location>
</feature>
<name>A0ABP0BSH7_9PEZI</name>
<feature type="region of interest" description="Disordered" evidence="1">
    <location>
        <begin position="687"/>
        <end position="760"/>
    </location>
</feature>
<feature type="compositionally biased region" description="Polar residues" evidence="1">
    <location>
        <begin position="354"/>
        <end position="365"/>
    </location>
</feature>
<gene>
    <name evidence="3" type="ORF">SEUCBS140593_004755</name>
</gene>
<dbReference type="PANTHER" id="PTHR12943">
    <property type="entry name" value="HOMOCYSTEINE-RESPONSIVE ENDOPLASMIC RETICULUM-RESIDENT UNIQUITIN-LIKE DOMAIN HERPUD PROTEIN FAMILY MEMBER"/>
    <property type="match status" value="1"/>
</dbReference>
<dbReference type="Gene3D" id="3.10.20.90">
    <property type="entry name" value="Phosphatidylinositol 3-kinase Catalytic Subunit, Chain A, domain 1"/>
    <property type="match status" value="1"/>
</dbReference>
<protein>
    <recommendedName>
        <fullName evidence="5">Ubiquitin-like domain-containing protein</fullName>
    </recommendedName>
</protein>
<keyword evidence="2" id="KW-0472">Membrane</keyword>
<feature type="compositionally biased region" description="Acidic residues" evidence="1">
    <location>
        <begin position="721"/>
        <end position="731"/>
    </location>
</feature>
<feature type="compositionally biased region" description="Polar residues" evidence="1">
    <location>
        <begin position="105"/>
        <end position="126"/>
    </location>
</feature>
<evidence type="ECO:0000313" key="4">
    <source>
        <dbReference type="Proteomes" id="UP001642482"/>
    </source>
</evidence>
<feature type="compositionally biased region" description="Low complexity" evidence="1">
    <location>
        <begin position="703"/>
        <end position="720"/>
    </location>
</feature>
<dbReference type="EMBL" id="CAWUHD010000042">
    <property type="protein sequence ID" value="CAK7222005.1"/>
    <property type="molecule type" value="Genomic_DNA"/>
</dbReference>
<feature type="transmembrane region" description="Helical" evidence="2">
    <location>
        <begin position="519"/>
        <end position="540"/>
    </location>
</feature>
<evidence type="ECO:0000313" key="3">
    <source>
        <dbReference type="EMBL" id="CAK7222005.1"/>
    </source>
</evidence>
<feature type="region of interest" description="Disordered" evidence="1">
    <location>
        <begin position="337"/>
        <end position="365"/>
    </location>
</feature>
<feature type="region of interest" description="Disordered" evidence="1">
    <location>
        <begin position="105"/>
        <end position="132"/>
    </location>
</feature>
<dbReference type="InterPro" id="IPR029071">
    <property type="entry name" value="Ubiquitin-like_domsf"/>
</dbReference>
<dbReference type="PANTHER" id="PTHR12943:SF27">
    <property type="entry name" value="HOMOCYSTEINE-INDUCED ENDOPLASMIC RETICULUM PROTEIN, ISOFORM A"/>
    <property type="match status" value="1"/>
</dbReference>
<accession>A0ABP0BSH7</accession>
<keyword evidence="2" id="KW-0812">Transmembrane</keyword>
<proteinExistence type="predicted"/>
<feature type="region of interest" description="Disordered" evidence="1">
    <location>
        <begin position="587"/>
        <end position="637"/>
    </location>
</feature>
<keyword evidence="2" id="KW-1133">Transmembrane helix</keyword>
<evidence type="ECO:0008006" key="5">
    <source>
        <dbReference type="Google" id="ProtNLM"/>
    </source>
</evidence>
<reference evidence="3 4" key="1">
    <citation type="submission" date="2024-01" db="EMBL/GenBank/DDBJ databases">
        <authorList>
            <person name="Allen C."/>
            <person name="Tagirdzhanova G."/>
        </authorList>
    </citation>
    <scope>NUCLEOTIDE SEQUENCE [LARGE SCALE GENOMIC DNA]</scope>
</reference>
<dbReference type="Proteomes" id="UP001642482">
    <property type="component" value="Unassembled WGS sequence"/>
</dbReference>